<evidence type="ECO:0000256" key="1">
    <source>
        <dbReference type="SAM" id="Phobius"/>
    </source>
</evidence>
<sequence length="1151" mass="129288">MWKKTLKFLMWLVIIALISGIVIGVTILLGRPTLEGVYALAVIFGIWLFIIIIRKLIIRMRAKAQVNRILNQGAADEQSDLGMNDSQLLKELRRGWSKAVTTLKKSQLKLKGNPLYVLPWYMVIGKPRSGKSTALKNAKLLLPEIDLPKQTEGSTLNLAWWLYEEAIVIDTAGRYAVPDDETRDRKEWSTLLGMLARHKQKEPINGLVVVVSADRLLNNNEDSLMEEGRQVRASVNELMEKLEVHVPIYLMVTKCDLIDGFSDWCGYVPEKSLLQPMGFLKEEQGGDIHTVLDQALDSVLDRMKDLRLLMLERSQNVDDSLLTLPRNMEKLRTGLHAFIKAALKENPYQDTPKFRGLYFSSSQQNIAAHDGSTTARDHGMFLQQLFTRVMPADRGLLDTLPSAARLRRAALQYSLSIGGGLTLFAFIALTVLFTSDHARLKEIQSVYSSIDLQQKGINEQVYALNNLRNLILELSNAEDSWVIPWPGRFSRSEQLEKLVTAYNEQFSQQVLATLDNPLKKTIAMLEPEVTSDMAGGLIRRINLIKTRIQGNPEVSLDDKPAISHEYLLVANNNFNRDTALLFNDLYITYLRQTQSPARLAEESGALQDALLQLIKRTYGDYSWIIAWANSQGFDPVTLEQFWAGSRDLETPPVVEAAYTLQGHAFLVDFLIELEAANDGASRLADIKEEFEVYYERQYIMAWQEFAERFGEGKDKLRDKKEWMFSLERMASLDNPYFALMKRVNDELKPFPDAAQQFEALGMITYFNEMLAYTKKEGGGNNSALTKMALKIVGKAGKAGKLVAKVGKKGMKAKKKLGGKGAAQMANVIEDAAKALDEYKKSLLDVAFSAESGSQSYATTTALFKNPDNPGAGDGAAAAAWKAIIQLQRLIGKPLPSTKVFWSLYMGPLYLARDYMREETSCYLQDKWQNDVLAGIEGVTKNKLGNTLIGEQGLVWKYVESDGDPFLDNPPKKGYLAKDLNSKRIRWAPEFMNFINEAAAGRYIVGSQFSVRLNALPTGVNQDANISPYATFLTLHCADGVQELANYNYPGSTEFKWSLETCGDTTLQIELGHITLRKQYPGPKGFGKFLDDFRDGRRIFVAKDFPETQRKLLKNEGVLAVDVNYEIFGQGPVIQMLDAVPMQAPPRATYCW</sequence>
<dbReference type="EMBL" id="UOFV01000253">
    <property type="protein sequence ID" value="VAX01427.1"/>
    <property type="molecule type" value="Genomic_DNA"/>
</dbReference>
<evidence type="ECO:0000259" key="2">
    <source>
        <dbReference type="Pfam" id="PF14331"/>
    </source>
</evidence>
<dbReference type="InterPro" id="IPR025743">
    <property type="entry name" value="TssM1_N"/>
</dbReference>
<feature type="transmembrane region" description="Helical" evidence="1">
    <location>
        <begin position="9"/>
        <end position="30"/>
    </location>
</feature>
<reference evidence="3" key="1">
    <citation type="submission" date="2018-06" db="EMBL/GenBank/DDBJ databases">
        <authorList>
            <person name="Zhirakovskaya E."/>
        </authorList>
    </citation>
    <scope>NUCLEOTIDE SEQUENCE</scope>
</reference>
<proteinExistence type="predicted"/>
<dbReference type="InterPro" id="IPR053156">
    <property type="entry name" value="T6SS_TssM-like"/>
</dbReference>
<accession>A0A3B1B8Q6</accession>
<keyword evidence="1" id="KW-1133">Transmembrane helix</keyword>
<dbReference type="SUPFAM" id="SSF52540">
    <property type="entry name" value="P-loop containing nucleoside triphosphate hydrolases"/>
    <property type="match status" value="1"/>
</dbReference>
<organism evidence="3">
    <name type="scientific">hydrothermal vent metagenome</name>
    <dbReference type="NCBI Taxonomy" id="652676"/>
    <lineage>
        <taxon>unclassified sequences</taxon>
        <taxon>metagenomes</taxon>
        <taxon>ecological metagenomes</taxon>
    </lineage>
</organism>
<protein>
    <submittedName>
        <fullName evidence="3">IcmF-related protein</fullName>
    </submittedName>
</protein>
<dbReference type="Pfam" id="PF14331">
    <property type="entry name" value="IcmF-related_N"/>
    <property type="match status" value="1"/>
</dbReference>
<dbReference type="AlphaFoldDB" id="A0A3B1B8Q6"/>
<dbReference type="Gene3D" id="3.40.50.300">
    <property type="entry name" value="P-loop containing nucleotide triphosphate hydrolases"/>
    <property type="match status" value="1"/>
</dbReference>
<feature type="transmembrane region" description="Helical" evidence="1">
    <location>
        <begin position="36"/>
        <end position="53"/>
    </location>
</feature>
<evidence type="ECO:0000313" key="3">
    <source>
        <dbReference type="EMBL" id="VAX01427.1"/>
    </source>
</evidence>
<dbReference type="InterPro" id="IPR027417">
    <property type="entry name" value="P-loop_NTPase"/>
</dbReference>
<feature type="domain" description="Type VI secretion system component TssM1 N-terminal" evidence="2">
    <location>
        <begin position="182"/>
        <end position="410"/>
    </location>
</feature>
<dbReference type="PANTHER" id="PTHR36153:SF1">
    <property type="entry name" value="TYPE VI SECRETION SYSTEM COMPONENT TSSM1"/>
    <property type="match status" value="1"/>
</dbReference>
<dbReference type="PANTHER" id="PTHR36153">
    <property type="entry name" value="INNER MEMBRANE PROTEIN-RELATED"/>
    <property type="match status" value="1"/>
</dbReference>
<feature type="transmembrane region" description="Helical" evidence="1">
    <location>
        <begin position="413"/>
        <end position="433"/>
    </location>
</feature>
<gene>
    <name evidence="3" type="ORF">MNBD_GAMMA19-852</name>
</gene>
<keyword evidence="1" id="KW-0472">Membrane</keyword>
<name>A0A3B1B8Q6_9ZZZZ</name>
<keyword evidence="1" id="KW-0812">Transmembrane</keyword>